<dbReference type="GO" id="GO:0016705">
    <property type="term" value="F:oxidoreductase activity, acting on paired donors, with incorporation or reduction of molecular oxygen"/>
    <property type="evidence" value="ECO:0007669"/>
    <property type="project" value="InterPro"/>
</dbReference>
<evidence type="ECO:0000313" key="13">
    <source>
        <dbReference type="EMBL" id="RXH96534.1"/>
    </source>
</evidence>
<name>A0A498JRS0_MALDO</name>
<evidence type="ECO:0000256" key="5">
    <source>
        <dbReference type="ARBA" id="ARBA00022723"/>
    </source>
</evidence>
<keyword evidence="5 10" id="KW-0479">Metal-binding</keyword>
<sequence length="303" mass="34728">MCLSLVHLIFSHLTYRLFVGDMIHKGLTKRMKRVSKTADQVLEKIIQDHEQVSGSEQGNHHKDFVDVLLSSIHQPLNPNDEEVYMLERTNAKAILLDMIAGALDTSATAIVWTLAELLRHPKVMKRLQEELQSVIGMDRMVEESDLPKLDYLGMVVKESLRLHPVAPLLVPHQSMEDITVDGYHIPKKSRVFINIWTIGRDPSVWSDNVEEFYPERFMNSNVDLRGHDFQLIPFGSGRRRCPAMQLGLTTVRLALGNLLHCFNWELPSGMLPKDLDMTEKFRLSLSKAKHLLAMPTCRLYNRP</sequence>
<dbReference type="PANTHER" id="PTHR47943:SF9">
    <property type="entry name" value="CYTOCHROME P450"/>
    <property type="match status" value="1"/>
</dbReference>
<evidence type="ECO:0000256" key="8">
    <source>
        <dbReference type="ARBA" id="ARBA00023033"/>
    </source>
</evidence>
<dbReference type="InterPro" id="IPR017972">
    <property type="entry name" value="Cyt_P450_CS"/>
</dbReference>
<evidence type="ECO:0000256" key="11">
    <source>
        <dbReference type="RuleBase" id="RU000461"/>
    </source>
</evidence>
<evidence type="ECO:0000256" key="6">
    <source>
        <dbReference type="ARBA" id="ARBA00023002"/>
    </source>
</evidence>
<dbReference type="STRING" id="3750.A0A498JRS0"/>
<dbReference type="SUPFAM" id="SSF48264">
    <property type="entry name" value="Cytochrome P450"/>
    <property type="match status" value="1"/>
</dbReference>
<reference evidence="13 14" key="1">
    <citation type="submission" date="2018-10" db="EMBL/GenBank/DDBJ databases">
        <title>A high-quality apple genome assembly.</title>
        <authorList>
            <person name="Hu J."/>
        </authorList>
    </citation>
    <scope>NUCLEOTIDE SEQUENCE [LARGE SCALE GENOMIC DNA]</scope>
    <source>
        <strain evidence="14">cv. HFTH1</strain>
        <tissue evidence="13">Young leaf</tissue>
    </source>
</reference>
<evidence type="ECO:0000256" key="1">
    <source>
        <dbReference type="ARBA" id="ARBA00001971"/>
    </source>
</evidence>
<dbReference type="GO" id="GO:0004497">
    <property type="term" value="F:monooxygenase activity"/>
    <property type="evidence" value="ECO:0007669"/>
    <property type="project" value="UniProtKB-KW"/>
</dbReference>
<evidence type="ECO:0000256" key="4">
    <source>
        <dbReference type="ARBA" id="ARBA00022617"/>
    </source>
</evidence>
<evidence type="ECO:0008006" key="15">
    <source>
        <dbReference type="Google" id="ProtNLM"/>
    </source>
</evidence>
<feature type="binding site" description="axial binding residue" evidence="10">
    <location>
        <position position="241"/>
    </location>
    <ligand>
        <name>heme</name>
        <dbReference type="ChEBI" id="CHEBI:30413"/>
    </ligand>
    <ligandPart>
        <name>Fe</name>
        <dbReference type="ChEBI" id="CHEBI:18248"/>
    </ligandPart>
</feature>
<comment type="subcellular location">
    <subcellularLocation>
        <location evidence="2">Membrane</location>
    </subcellularLocation>
</comment>
<keyword evidence="7 10" id="KW-0408">Iron</keyword>
<comment type="caution">
    <text evidence="13">The sequence shown here is derived from an EMBL/GenBank/DDBJ whole genome shotgun (WGS) entry which is preliminary data.</text>
</comment>
<evidence type="ECO:0000256" key="3">
    <source>
        <dbReference type="ARBA" id="ARBA00010617"/>
    </source>
</evidence>
<dbReference type="PRINTS" id="PR00463">
    <property type="entry name" value="EP450I"/>
</dbReference>
<dbReference type="GO" id="GO:0005506">
    <property type="term" value="F:iron ion binding"/>
    <property type="evidence" value="ECO:0007669"/>
    <property type="project" value="InterPro"/>
</dbReference>
<protein>
    <recommendedName>
        <fullName evidence="15">Cytochrome P450</fullName>
    </recommendedName>
</protein>
<keyword evidence="4 10" id="KW-0349">Heme</keyword>
<comment type="similarity">
    <text evidence="3 11">Belongs to the cytochrome P450 family.</text>
</comment>
<gene>
    <name evidence="13" type="ORF">DVH24_009038</name>
</gene>
<dbReference type="Gene3D" id="1.10.630.10">
    <property type="entry name" value="Cytochrome P450"/>
    <property type="match status" value="1"/>
</dbReference>
<dbReference type="Pfam" id="PF00067">
    <property type="entry name" value="p450"/>
    <property type="match status" value="1"/>
</dbReference>
<dbReference type="InterPro" id="IPR002401">
    <property type="entry name" value="Cyt_P450_E_grp-I"/>
</dbReference>
<dbReference type="FunFam" id="1.10.630.10:FF:000204">
    <property type="entry name" value="Uncharacterized protein"/>
    <property type="match status" value="1"/>
</dbReference>
<dbReference type="GO" id="GO:0016020">
    <property type="term" value="C:membrane"/>
    <property type="evidence" value="ECO:0007669"/>
    <property type="project" value="UniProtKB-SubCell"/>
</dbReference>
<dbReference type="InterPro" id="IPR036396">
    <property type="entry name" value="Cyt_P450_sf"/>
</dbReference>
<keyword evidence="9" id="KW-0472">Membrane</keyword>
<evidence type="ECO:0000256" key="7">
    <source>
        <dbReference type="ARBA" id="ARBA00023004"/>
    </source>
</evidence>
<evidence type="ECO:0000256" key="10">
    <source>
        <dbReference type="PIRSR" id="PIRSR602401-1"/>
    </source>
</evidence>
<dbReference type="AlphaFoldDB" id="A0A498JRS0"/>
<evidence type="ECO:0000256" key="9">
    <source>
        <dbReference type="ARBA" id="ARBA00023136"/>
    </source>
</evidence>
<dbReference type="InterPro" id="IPR001128">
    <property type="entry name" value="Cyt_P450"/>
</dbReference>
<proteinExistence type="inferred from homology"/>
<feature type="signal peptide" evidence="12">
    <location>
        <begin position="1"/>
        <end position="16"/>
    </location>
</feature>
<dbReference type="PANTHER" id="PTHR47943">
    <property type="entry name" value="CYTOCHROME P450 93A3-LIKE"/>
    <property type="match status" value="1"/>
</dbReference>
<keyword evidence="12" id="KW-0732">Signal</keyword>
<comment type="cofactor">
    <cofactor evidence="1 10">
        <name>heme</name>
        <dbReference type="ChEBI" id="CHEBI:30413"/>
    </cofactor>
</comment>
<feature type="chain" id="PRO_5019763884" description="Cytochrome P450" evidence="12">
    <location>
        <begin position="17"/>
        <end position="303"/>
    </location>
</feature>
<keyword evidence="8 11" id="KW-0503">Monooxygenase</keyword>
<organism evidence="13 14">
    <name type="scientific">Malus domestica</name>
    <name type="common">Apple</name>
    <name type="synonym">Pyrus malus</name>
    <dbReference type="NCBI Taxonomy" id="3750"/>
    <lineage>
        <taxon>Eukaryota</taxon>
        <taxon>Viridiplantae</taxon>
        <taxon>Streptophyta</taxon>
        <taxon>Embryophyta</taxon>
        <taxon>Tracheophyta</taxon>
        <taxon>Spermatophyta</taxon>
        <taxon>Magnoliopsida</taxon>
        <taxon>eudicotyledons</taxon>
        <taxon>Gunneridae</taxon>
        <taxon>Pentapetalae</taxon>
        <taxon>rosids</taxon>
        <taxon>fabids</taxon>
        <taxon>Rosales</taxon>
        <taxon>Rosaceae</taxon>
        <taxon>Amygdaloideae</taxon>
        <taxon>Maleae</taxon>
        <taxon>Malus</taxon>
    </lineage>
</organism>
<keyword evidence="14" id="KW-1185">Reference proteome</keyword>
<dbReference type="Proteomes" id="UP000290289">
    <property type="component" value="Chromosome 6"/>
</dbReference>
<dbReference type="EMBL" id="RDQH01000332">
    <property type="protein sequence ID" value="RXH96534.1"/>
    <property type="molecule type" value="Genomic_DNA"/>
</dbReference>
<dbReference type="PRINTS" id="PR00385">
    <property type="entry name" value="P450"/>
</dbReference>
<evidence type="ECO:0000313" key="14">
    <source>
        <dbReference type="Proteomes" id="UP000290289"/>
    </source>
</evidence>
<keyword evidence="6 11" id="KW-0560">Oxidoreductase</keyword>
<evidence type="ECO:0000256" key="12">
    <source>
        <dbReference type="SAM" id="SignalP"/>
    </source>
</evidence>
<evidence type="ECO:0000256" key="2">
    <source>
        <dbReference type="ARBA" id="ARBA00004370"/>
    </source>
</evidence>
<accession>A0A498JRS0</accession>
<dbReference type="PROSITE" id="PS00086">
    <property type="entry name" value="CYTOCHROME_P450"/>
    <property type="match status" value="1"/>
</dbReference>
<dbReference type="GO" id="GO:0020037">
    <property type="term" value="F:heme binding"/>
    <property type="evidence" value="ECO:0007669"/>
    <property type="project" value="InterPro"/>
</dbReference>